<keyword evidence="2" id="KW-1185">Reference proteome</keyword>
<protein>
    <submittedName>
        <fullName evidence="1">Uncharacterized protein</fullName>
    </submittedName>
</protein>
<dbReference type="AlphaFoldDB" id="A0A4R5DCG9"/>
<sequence length="98" mass="11146">MVALNVVLTEPPGHDSCFVEVETDDGKSVRVGEWRQLDNGDWALRLTADDLVDALSESEQLRAAMLQRWAEIRPQPAERLRGLLTRRGRHRNQRLDAA</sequence>
<reference evidence="1 2" key="1">
    <citation type="submission" date="2019-03" db="EMBL/GenBank/DDBJ databases">
        <title>Draft genome sequences of novel Actinobacteria.</title>
        <authorList>
            <person name="Sahin N."/>
            <person name="Ay H."/>
            <person name="Saygin H."/>
        </authorList>
    </citation>
    <scope>NUCLEOTIDE SEQUENCE [LARGE SCALE GENOMIC DNA]</scope>
    <source>
        <strain evidence="1 2">5K138</strain>
    </source>
</reference>
<dbReference type="OrthoDB" id="4774276at2"/>
<gene>
    <name evidence="1" type="ORF">E1269_09200</name>
</gene>
<dbReference type="RefSeq" id="WP_131893638.1">
    <property type="nucleotide sequence ID" value="NZ_SMKZ01000010.1"/>
</dbReference>
<dbReference type="InParanoid" id="A0A4R5DCG9"/>
<dbReference type="EMBL" id="SMKZ01000010">
    <property type="protein sequence ID" value="TDE11436.1"/>
    <property type="molecule type" value="Genomic_DNA"/>
</dbReference>
<accession>A0A4R5DCG9</accession>
<organism evidence="1 2">
    <name type="scientific">Jiangella asiatica</name>
    <dbReference type="NCBI Taxonomy" id="2530372"/>
    <lineage>
        <taxon>Bacteria</taxon>
        <taxon>Bacillati</taxon>
        <taxon>Actinomycetota</taxon>
        <taxon>Actinomycetes</taxon>
        <taxon>Jiangellales</taxon>
        <taxon>Jiangellaceae</taxon>
        <taxon>Jiangella</taxon>
    </lineage>
</organism>
<proteinExistence type="predicted"/>
<evidence type="ECO:0000313" key="2">
    <source>
        <dbReference type="Proteomes" id="UP000294739"/>
    </source>
</evidence>
<evidence type="ECO:0000313" key="1">
    <source>
        <dbReference type="EMBL" id="TDE11436.1"/>
    </source>
</evidence>
<name>A0A4R5DCG9_9ACTN</name>
<dbReference type="Proteomes" id="UP000294739">
    <property type="component" value="Unassembled WGS sequence"/>
</dbReference>
<comment type="caution">
    <text evidence="1">The sequence shown here is derived from an EMBL/GenBank/DDBJ whole genome shotgun (WGS) entry which is preliminary data.</text>
</comment>